<evidence type="ECO:0000256" key="2">
    <source>
        <dbReference type="ARBA" id="ARBA00007449"/>
    </source>
</evidence>
<dbReference type="EMBL" id="BLKM01000370">
    <property type="protein sequence ID" value="GFG32528.1"/>
    <property type="molecule type" value="Genomic_DNA"/>
</dbReference>
<evidence type="ECO:0000256" key="11">
    <source>
        <dbReference type="ARBA" id="ARBA00023157"/>
    </source>
</evidence>
<evidence type="ECO:0000256" key="10">
    <source>
        <dbReference type="ARBA" id="ARBA00023136"/>
    </source>
</evidence>
<evidence type="ECO:0000256" key="12">
    <source>
        <dbReference type="ARBA" id="ARBA00023180"/>
    </source>
</evidence>
<comment type="caution">
    <text evidence="15">The sequence shown here is derived from an EMBL/GenBank/DDBJ whole genome shotgun (WGS) entry which is preliminary data.</text>
</comment>
<dbReference type="FunFam" id="3.40.50.410:FF:000002">
    <property type="entry name" value="Integrin beta"/>
    <property type="match status" value="1"/>
</dbReference>
<dbReference type="Gene3D" id="3.40.50.410">
    <property type="entry name" value="von Willebrand factor, type A domain"/>
    <property type="match status" value="1"/>
</dbReference>
<dbReference type="GO" id="GO:0016477">
    <property type="term" value="P:cell migration"/>
    <property type="evidence" value="ECO:0007669"/>
    <property type="project" value="TreeGrafter"/>
</dbReference>
<comment type="subcellular location">
    <subcellularLocation>
        <location evidence="1 13">Cell membrane</location>
        <topology evidence="1 13">Single-pass type I membrane protein</topology>
    </subcellularLocation>
</comment>
<dbReference type="Pfam" id="PF23105">
    <property type="entry name" value="EGF_integrin"/>
    <property type="match status" value="1"/>
</dbReference>
<dbReference type="GO" id="GO:0007229">
    <property type="term" value="P:integrin-mediated signaling pathway"/>
    <property type="evidence" value="ECO:0007669"/>
    <property type="project" value="UniProtKB-KW"/>
</dbReference>
<keyword evidence="3" id="KW-1003">Cell membrane</keyword>
<dbReference type="GO" id="GO:0005178">
    <property type="term" value="F:integrin binding"/>
    <property type="evidence" value="ECO:0007669"/>
    <property type="project" value="TreeGrafter"/>
</dbReference>
<name>A0A6L2PPN0_COPFO</name>
<gene>
    <name evidence="15" type="ORF">Cfor_01174</name>
</gene>
<reference evidence="16" key="1">
    <citation type="submission" date="2020-01" db="EMBL/GenBank/DDBJ databases">
        <title>Draft genome sequence of the Termite Coptotermes fromosanus.</title>
        <authorList>
            <person name="Itakura S."/>
            <person name="Yosikawa Y."/>
            <person name="Umezawa K."/>
        </authorList>
    </citation>
    <scope>NUCLEOTIDE SEQUENCE [LARGE SCALE GENOMIC DNA]</scope>
</reference>
<dbReference type="InterPro" id="IPR015812">
    <property type="entry name" value="Integrin_bsu"/>
</dbReference>
<keyword evidence="8" id="KW-1133">Transmembrane helix</keyword>
<evidence type="ECO:0000256" key="5">
    <source>
        <dbReference type="ARBA" id="ARBA00022729"/>
    </source>
</evidence>
<protein>
    <recommendedName>
        <fullName evidence="13">Integrin beta</fullName>
    </recommendedName>
</protein>
<keyword evidence="9 13" id="KW-0401">Integrin</keyword>
<dbReference type="InterPro" id="IPR002369">
    <property type="entry name" value="Integrin_bsu_VWA"/>
</dbReference>
<keyword evidence="11" id="KW-1015">Disulfide bond</keyword>
<dbReference type="Pfam" id="PF00362">
    <property type="entry name" value="Integrin_beta"/>
    <property type="match status" value="1"/>
</dbReference>
<dbReference type="InterPro" id="IPR057073">
    <property type="entry name" value="EGF_integrin_2"/>
</dbReference>
<evidence type="ECO:0000256" key="8">
    <source>
        <dbReference type="ARBA" id="ARBA00022989"/>
    </source>
</evidence>
<keyword evidence="12" id="KW-0325">Glycoprotein</keyword>
<dbReference type="AlphaFoldDB" id="A0A6L2PPN0"/>
<evidence type="ECO:0000259" key="14">
    <source>
        <dbReference type="SMART" id="SM00187"/>
    </source>
</evidence>
<dbReference type="GO" id="GO:0007157">
    <property type="term" value="P:heterophilic cell-cell adhesion via plasma membrane cell adhesion molecules"/>
    <property type="evidence" value="ECO:0007669"/>
    <property type="project" value="UniProtKB-ARBA"/>
</dbReference>
<dbReference type="InterPro" id="IPR057243">
    <property type="entry name" value="Integrin_I-EGF_CS"/>
</dbReference>
<dbReference type="InterPro" id="IPR036465">
    <property type="entry name" value="vWFA_dom_sf"/>
</dbReference>
<dbReference type="OrthoDB" id="410592at2759"/>
<dbReference type="GO" id="GO:0005925">
    <property type="term" value="C:focal adhesion"/>
    <property type="evidence" value="ECO:0007669"/>
    <property type="project" value="TreeGrafter"/>
</dbReference>
<evidence type="ECO:0000313" key="16">
    <source>
        <dbReference type="Proteomes" id="UP000502823"/>
    </source>
</evidence>
<accession>A0A6L2PPN0</accession>
<keyword evidence="5" id="KW-0732">Signal</keyword>
<dbReference type="PROSITE" id="PS00243">
    <property type="entry name" value="I_EGF_1"/>
    <property type="match status" value="1"/>
</dbReference>
<evidence type="ECO:0000256" key="9">
    <source>
        <dbReference type="ARBA" id="ARBA00023037"/>
    </source>
</evidence>
<dbReference type="SUPFAM" id="SSF53300">
    <property type="entry name" value="vWA-like"/>
    <property type="match status" value="1"/>
</dbReference>
<evidence type="ECO:0000256" key="1">
    <source>
        <dbReference type="ARBA" id="ARBA00004251"/>
    </source>
</evidence>
<comment type="similarity">
    <text evidence="2 13">Belongs to the integrin beta chain family.</text>
</comment>
<dbReference type="PRINTS" id="PR01186">
    <property type="entry name" value="INTEGRINB"/>
</dbReference>
<evidence type="ECO:0000256" key="4">
    <source>
        <dbReference type="ARBA" id="ARBA00022692"/>
    </source>
</evidence>
<keyword evidence="6" id="KW-0677">Repeat</keyword>
<dbReference type="GO" id="GO:0033627">
    <property type="term" value="P:cell adhesion mediated by integrin"/>
    <property type="evidence" value="ECO:0007669"/>
    <property type="project" value="TreeGrafter"/>
</dbReference>
<keyword evidence="4 13" id="KW-0812">Transmembrane</keyword>
<keyword evidence="7 13" id="KW-0130">Cell adhesion</keyword>
<evidence type="ECO:0000256" key="7">
    <source>
        <dbReference type="ARBA" id="ARBA00022889"/>
    </source>
</evidence>
<dbReference type="PANTHER" id="PTHR10082">
    <property type="entry name" value="INTEGRIN BETA SUBUNIT"/>
    <property type="match status" value="1"/>
</dbReference>
<feature type="domain" description="Integrin beta subunit VWA" evidence="14">
    <location>
        <begin position="15"/>
        <end position="407"/>
    </location>
</feature>
<keyword evidence="10" id="KW-0472">Membrane</keyword>
<dbReference type="GO" id="GO:0009986">
    <property type="term" value="C:cell surface"/>
    <property type="evidence" value="ECO:0007669"/>
    <property type="project" value="TreeGrafter"/>
</dbReference>
<evidence type="ECO:0000313" key="15">
    <source>
        <dbReference type="EMBL" id="GFG32528.1"/>
    </source>
</evidence>
<keyword evidence="16" id="KW-1185">Reference proteome</keyword>
<dbReference type="PANTHER" id="PTHR10082:SF60">
    <property type="entry name" value="INTEGRIN BETA-PS"/>
    <property type="match status" value="1"/>
</dbReference>
<evidence type="ECO:0000256" key="3">
    <source>
        <dbReference type="ARBA" id="ARBA00022475"/>
    </source>
</evidence>
<sequence length="513" mass="57533">MQFQHFVGILCPVPQLYTESQGQELLISFSCSTKLRKNRILLRITAFLLRLKQHQEIWSLCCCLRLGESYQLELRYRHTRDYPVDLYYLMDLSASMEDDKDNLSKLGSKLATEMQALTRDFRLGFGSFVDKVEMPYVSTVPEKLKEPCELKSRQPCAPPYGFKNHLRLDTNTSLFSMRVNEAKVSGNLDAPEGGFDAVMQAIVCQKQIGWRQKARHLLVFSTDADFHFAGDGRLAGLVEPNDMQCYVDDDGNYTHSLVFDYPSISQINQVAKQHNINMIFAITGSVSKIYKNLVGSIEGSSYGILSADSSNVVKLVREEYQKIVDSIGLISTANKELVEVRFNSSCLSNNWKETSTCDGLHPGSEVGFTATIKVLQCPENPNNLVFHIKPRALEDNITVEVEVDCTCSCEQPGSEGYERNSRSCSLHGNLQCGVCDCSADWYGDQCQCQRNSAIPVNLNENACRMNNNSAVCSGFGVCECGVCTCNVRPNPHEVRTQMRRHGNTFVVNKTPLF</sequence>
<dbReference type="SUPFAM" id="SSF69179">
    <property type="entry name" value="Integrin domains"/>
    <property type="match status" value="1"/>
</dbReference>
<dbReference type="Gene3D" id="2.60.40.1510">
    <property type="entry name" value="ntegrin, alpha v. Chain A, domain 3"/>
    <property type="match status" value="1"/>
</dbReference>
<dbReference type="Proteomes" id="UP000502823">
    <property type="component" value="Unassembled WGS sequence"/>
</dbReference>
<organism evidence="15 16">
    <name type="scientific">Coptotermes formosanus</name>
    <name type="common">Formosan subterranean termite</name>
    <dbReference type="NCBI Taxonomy" id="36987"/>
    <lineage>
        <taxon>Eukaryota</taxon>
        <taxon>Metazoa</taxon>
        <taxon>Ecdysozoa</taxon>
        <taxon>Arthropoda</taxon>
        <taxon>Hexapoda</taxon>
        <taxon>Insecta</taxon>
        <taxon>Pterygota</taxon>
        <taxon>Neoptera</taxon>
        <taxon>Polyneoptera</taxon>
        <taxon>Dictyoptera</taxon>
        <taxon>Blattodea</taxon>
        <taxon>Blattoidea</taxon>
        <taxon>Termitoidae</taxon>
        <taxon>Rhinotermitidae</taxon>
        <taxon>Coptotermes</taxon>
    </lineage>
</organism>
<proteinExistence type="inferred from homology"/>
<dbReference type="Gene3D" id="2.10.25.10">
    <property type="entry name" value="Laminin"/>
    <property type="match status" value="1"/>
</dbReference>
<dbReference type="GO" id="GO:0008305">
    <property type="term" value="C:integrin complex"/>
    <property type="evidence" value="ECO:0007669"/>
    <property type="project" value="TreeGrafter"/>
</dbReference>
<dbReference type="InParanoid" id="A0A6L2PPN0"/>
<dbReference type="InterPro" id="IPR032695">
    <property type="entry name" value="Integrin_dom_sf"/>
</dbReference>
<dbReference type="GO" id="GO:0007160">
    <property type="term" value="P:cell-matrix adhesion"/>
    <property type="evidence" value="ECO:0007669"/>
    <property type="project" value="TreeGrafter"/>
</dbReference>
<evidence type="ECO:0000256" key="13">
    <source>
        <dbReference type="RuleBase" id="RU000633"/>
    </source>
</evidence>
<dbReference type="SMART" id="SM00187">
    <property type="entry name" value="INB"/>
    <property type="match status" value="1"/>
</dbReference>
<evidence type="ECO:0000256" key="6">
    <source>
        <dbReference type="ARBA" id="ARBA00022737"/>
    </source>
</evidence>